<comment type="caution">
    <text evidence="2">The sequence shown here is derived from an EMBL/GenBank/DDBJ whole genome shotgun (WGS) entry which is preliminary data.</text>
</comment>
<proteinExistence type="predicted"/>
<feature type="compositionally biased region" description="Acidic residues" evidence="1">
    <location>
        <begin position="96"/>
        <end position="116"/>
    </location>
</feature>
<sequence length="139" mass="14906">MKLGIKVNTTNLHLAPSQGNIRGSDSGQADISAYTTIVKITTYKLSCKRFDEIAEVFESERCQFANKMISGFQARAIERSLQIEGNDDKKVGSVGDDNEEGGDGDDNNEDGGDDDEYGNKGCDGDNDKGAVDDANSDGE</sequence>
<gene>
    <name evidence="2" type="ORF">PoB_003098300</name>
</gene>
<keyword evidence="3" id="KW-1185">Reference proteome</keyword>
<evidence type="ECO:0000256" key="1">
    <source>
        <dbReference type="SAM" id="MobiDB-lite"/>
    </source>
</evidence>
<organism evidence="2 3">
    <name type="scientific">Plakobranchus ocellatus</name>
    <dbReference type="NCBI Taxonomy" id="259542"/>
    <lineage>
        <taxon>Eukaryota</taxon>
        <taxon>Metazoa</taxon>
        <taxon>Spiralia</taxon>
        <taxon>Lophotrochozoa</taxon>
        <taxon>Mollusca</taxon>
        <taxon>Gastropoda</taxon>
        <taxon>Heterobranchia</taxon>
        <taxon>Euthyneura</taxon>
        <taxon>Panpulmonata</taxon>
        <taxon>Sacoglossa</taxon>
        <taxon>Placobranchoidea</taxon>
        <taxon>Plakobranchidae</taxon>
        <taxon>Plakobranchus</taxon>
    </lineage>
</organism>
<name>A0AAV4AB66_9GAST</name>
<reference evidence="2 3" key="1">
    <citation type="journal article" date="2021" name="Elife">
        <title>Chloroplast acquisition without the gene transfer in kleptoplastic sea slugs, Plakobranchus ocellatus.</title>
        <authorList>
            <person name="Maeda T."/>
            <person name="Takahashi S."/>
            <person name="Yoshida T."/>
            <person name="Shimamura S."/>
            <person name="Takaki Y."/>
            <person name="Nagai Y."/>
            <person name="Toyoda A."/>
            <person name="Suzuki Y."/>
            <person name="Arimoto A."/>
            <person name="Ishii H."/>
            <person name="Satoh N."/>
            <person name="Nishiyama T."/>
            <person name="Hasebe M."/>
            <person name="Maruyama T."/>
            <person name="Minagawa J."/>
            <person name="Obokata J."/>
            <person name="Shigenobu S."/>
        </authorList>
    </citation>
    <scope>NUCLEOTIDE SEQUENCE [LARGE SCALE GENOMIC DNA]</scope>
</reference>
<accession>A0AAV4AB66</accession>
<feature type="compositionally biased region" description="Basic and acidic residues" evidence="1">
    <location>
        <begin position="122"/>
        <end position="131"/>
    </location>
</feature>
<evidence type="ECO:0000313" key="3">
    <source>
        <dbReference type="Proteomes" id="UP000735302"/>
    </source>
</evidence>
<dbReference type="AlphaFoldDB" id="A0AAV4AB66"/>
<dbReference type="EMBL" id="BLXT01003739">
    <property type="protein sequence ID" value="GFO04478.1"/>
    <property type="molecule type" value="Genomic_DNA"/>
</dbReference>
<evidence type="ECO:0000313" key="2">
    <source>
        <dbReference type="EMBL" id="GFO04478.1"/>
    </source>
</evidence>
<protein>
    <submittedName>
        <fullName evidence="2">Uncharacterized protein</fullName>
    </submittedName>
</protein>
<dbReference type="Proteomes" id="UP000735302">
    <property type="component" value="Unassembled WGS sequence"/>
</dbReference>
<feature type="region of interest" description="Disordered" evidence="1">
    <location>
        <begin position="81"/>
        <end position="139"/>
    </location>
</feature>